<dbReference type="InterPro" id="IPR002528">
    <property type="entry name" value="MATE_fam"/>
</dbReference>
<comment type="similarity">
    <text evidence="2 7">Belongs to the multi antimicrobial extrusion (MATE) (TC 2.A.66.1) family.</text>
</comment>
<dbReference type="InterPro" id="IPR045069">
    <property type="entry name" value="MATE_euk"/>
</dbReference>
<evidence type="ECO:0000256" key="2">
    <source>
        <dbReference type="ARBA" id="ARBA00010199"/>
    </source>
</evidence>
<keyword evidence="5 7" id="KW-1133">Transmembrane helix</keyword>
<evidence type="ECO:0000256" key="1">
    <source>
        <dbReference type="ARBA" id="ARBA00004141"/>
    </source>
</evidence>
<dbReference type="CDD" id="cd13132">
    <property type="entry name" value="MATE_eukaryotic"/>
    <property type="match status" value="1"/>
</dbReference>
<proteinExistence type="inferred from homology"/>
<feature type="transmembrane region" description="Helical" evidence="7">
    <location>
        <begin position="196"/>
        <end position="216"/>
    </location>
</feature>
<feature type="transmembrane region" description="Helical" evidence="7">
    <location>
        <begin position="422"/>
        <end position="442"/>
    </location>
</feature>
<dbReference type="Proteomes" id="UP000467841">
    <property type="component" value="Unassembled WGS sequence"/>
</dbReference>
<evidence type="ECO:0000313" key="9">
    <source>
        <dbReference type="Proteomes" id="UP000467841"/>
    </source>
</evidence>
<dbReference type="OrthoDB" id="2126698at2759"/>
<dbReference type="EMBL" id="CACVBM020001093">
    <property type="protein sequence ID" value="CAA7030277.1"/>
    <property type="molecule type" value="Genomic_DNA"/>
</dbReference>
<dbReference type="AlphaFoldDB" id="A0A6D2IRK5"/>
<keyword evidence="6 7" id="KW-0472">Membrane</keyword>
<feature type="transmembrane region" description="Helical" evidence="7">
    <location>
        <begin position="135"/>
        <end position="152"/>
    </location>
</feature>
<evidence type="ECO:0000256" key="6">
    <source>
        <dbReference type="ARBA" id="ARBA00023136"/>
    </source>
</evidence>
<accession>A0A6D2IRK5</accession>
<organism evidence="8 9">
    <name type="scientific">Microthlaspi erraticum</name>
    <dbReference type="NCBI Taxonomy" id="1685480"/>
    <lineage>
        <taxon>Eukaryota</taxon>
        <taxon>Viridiplantae</taxon>
        <taxon>Streptophyta</taxon>
        <taxon>Embryophyta</taxon>
        <taxon>Tracheophyta</taxon>
        <taxon>Spermatophyta</taxon>
        <taxon>Magnoliopsida</taxon>
        <taxon>eudicotyledons</taxon>
        <taxon>Gunneridae</taxon>
        <taxon>Pentapetalae</taxon>
        <taxon>rosids</taxon>
        <taxon>malvids</taxon>
        <taxon>Brassicales</taxon>
        <taxon>Brassicaceae</taxon>
        <taxon>Coluteocarpeae</taxon>
        <taxon>Microthlaspi</taxon>
    </lineage>
</organism>
<feature type="transmembrane region" description="Helical" evidence="7">
    <location>
        <begin position="393"/>
        <end position="416"/>
    </location>
</feature>
<evidence type="ECO:0000256" key="4">
    <source>
        <dbReference type="ARBA" id="ARBA00022692"/>
    </source>
</evidence>
<dbReference type="GO" id="GO:0015297">
    <property type="term" value="F:antiporter activity"/>
    <property type="evidence" value="ECO:0007669"/>
    <property type="project" value="InterPro"/>
</dbReference>
<protein>
    <recommendedName>
        <fullName evidence="7">Protein DETOXIFICATION</fullName>
    </recommendedName>
    <alternativeName>
        <fullName evidence="7">Multidrug and toxic compound extrusion protein</fullName>
    </alternativeName>
</protein>
<dbReference type="GO" id="GO:0016020">
    <property type="term" value="C:membrane"/>
    <property type="evidence" value="ECO:0007669"/>
    <property type="project" value="UniProtKB-SubCell"/>
</dbReference>
<dbReference type="NCBIfam" id="TIGR00797">
    <property type="entry name" value="matE"/>
    <property type="match status" value="1"/>
</dbReference>
<dbReference type="GO" id="GO:0042910">
    <property type="term" value="F:xenobiotic transmembrane transporter activity"/>
    <property type="evidence" value="ECO:0007669"/>
    <property type="project" value="InterPro"/>
</dbReference>
<name>A0A6D2IRK5_9BRAS</name>
<evidence type="ECO:0000256" key="3">
    <source>
        <dbReference type="ARBA" id="ARBA00022448"/>
    </source>
</evidence>
<evidence type="ECO:0000313" key="8">
    <source>
        <dbReference type="EMBL" id="CAA7030277.1"/>
    </source>
</evidence>
<keyword evidence="4 7" id="KW-0812">Transmembrane</keyword>
<keyword evidence="3" id="KW-0813">Transport</keyword>
<comment type="caution">
    <text evidence="8">The sequence shown here is derived from an EMBL/GenBank/DDBJ whole genome shotgun (WGS) entry which is preliminary data.</text>
</comment>
<gene>
    <name evidence="8" type="ORF">MERR_LOCUS17512</name>
</gene>
<dbReference type="Pfam" id="PF01554">
    <property type="entry name" value="MatE"/>
    <property type="match status" value="2"/>
</dbReference>
<reference evidence="8" key="1">
    <citation type="submission" date="2020-01" db="EMBL/GenBank/DDBJ databases">
        <authorList>
            <person name="Mishra B."/>
        </authorList>
    </citation>
    <scope>NUCLEOTIDE SEQUENCE [LARGE SCALE GENOMIC DNA]</scope>
</reference>
<feature type="transmembrane region" description="Helical" evidence="7">
    <location>
        <begin position="21"/>
        <end position="44"/>
    </location>
</feature>
<dbReference type="GO" id="GO:1990961">
    <property type="term" value="P:xenobiotic detoxification by transmembrane export across the plasma membrane"/>
    <property type="evidence" value="ECO:0007669"/>
    <property type="project" value="InterPro"/>
</dbReference>
<comment type="subcellular location">
    <subcellularLocation>
        <location evidence="1">Membrane</location>
        <topology evidence="1">Multi-pass membrane protein</topology>
    </subcellularLocation>
</comment>
<feature type="transmembrane region" description="Helical" evidence="7">
    <location>
        <begin position="164"/>
        <end position="190"/>
    </location>
</feature>
<keyword evidence="9" id="KW-1185">Reference proteome</keyword>
<feature type="transmembrane region" description="Helical" evidence="7">
    <location>
        <begin position="237"/>
        <end position="264"/>
    </location>
</feature>
<evidence type="ECO:0000256" key="5">
    <source>
        <dbReference type="ARBA" id="ARBA00022989"/>
    </source>
</evidence>
<evidence type="ECO:0000256" key="7">
    <source>
        <dbReference type="RuleBase" id="RU004914"/>
    </source>
</evidence>
<feature type="transmembrane region" description="Helical" evidence="7">
    <location>
        <begin position="319"/>
        <end position="341"/>
    </location>
</feature>
<sequence>MEDPRQEVKKIRWEKLKKAASMAAPMVVVNISQYLLRAISTMIVGHKSEISLAGIALASSFANVTGFTLIFGLASALETLCGQAFGARRYEKLSSYTFPSIVSLLIICFPISFLWLFTKNILLLFHQDPKISEVAYAYCLWLIPALFGYSILQSLIRYFQTQSLIYPMVLSSLVVLCFHAPVCWVLVYTLRLGTKGAALSISLSYWLNAVFLWFFMRHSRVCEGKRVLISMEAFGHMRIFFTLAVPSAMMVSLENLAFEILILISGVLPNAKLETSVISMIFTTCSLHYNLATAIGAAASTNVANELGAGNLVAAKASAFVAIIIAAVESSTISFALFMSRHVWGYAYSNVPEVIRYAAEVTPILCISIVVDAFSATFTGVVRGSGKQKIGAYVNIAAFYIFGIPIGLLFCFILDIKVKGLWIGSLCGCTLQTLSLFLITTFTKWKTNEIL</sequence>
<feature type="transmembrane region" description="Helical" evidence="7">
    <location>
        <begin position="95"/>
        <end position="115"/>
    </location>
</feature>
<feature type="transmembrane region" description="Helical" evidence="7">
    <location>
        <begin position="361"/>
        <end position="381"/>
    </location>
</feature>
<dbReference type="PANTHER" id="PTHR11206">
    <property type="entry name" value="MULTIDRUG RESISTANCE PROTEIN"/>
    <property type="match status" value="1"/>
</dbReference>
<feature type="transmembrane region" description="Helical" evidence="7">
    <location>
        <begin position="50"/>
        <end position="74"/>
    </location>
</feature>